<accession>A0A315Y0M2</accession>
<reference evidence="3 4" key="1">
    <citation type="submission" date="2018-05" db="EMBL/GenBank/DDBJ databases">
        <title>The Hungate 1000. A catalogue of reference genomes from the rumen microbiome.</title>
        <authorList>
            <person name="Kelly W."/>
        </authorList>
    </citation>
    <scope>NUCLEOTIDE SEQUENCE [LARGE SCALE GENOMIC DNA]</scope>
    <source>
        <strain evidence="3 4">SAb67</strain>
    </source>
</reference>
<feature type="region of interest" description="Disordered" evidence="1">
    <location>
        <begin position="74"/>
        <end position="116"/>
    </location>
</feature>
<comment type="caution">
    <text evidence="3">The sequence shown here is derived from an EMBL/GenBank/DDBJ whole genome shotgun (WGS) entry which is preliminary data.</text>
</comment>
<proteinExistence type="predicted"/>
<evidence type="ECO:0000313" key="3">
    <source>
        <dbReference type="EMBL" id="PWJ12697.1"/>
    </source>
</evidence>
<protein>
    <recommendedName>
        <fullName evidence="2">DUF6291 domain-containing protein</fullName>
    </recommendedName>
</protein>
<dbReference type="Pfam" id="PF19808">
    <property type="entry name" value="DUF6291"/>
    <property type="match status" value="1"/>
</dbReference>
<feature type="domain" description="DUF6291" evidence="2">
    <location>
        <begin position="8"/>
        <end position="86"/>
    </location>
</feature>
<dbReference type="RefSeq" id="WP_109726545.1">
    <property type="nucleotide sequence ID" value="NZ_QGDI01000006.1"/>
</dbReference>
<gene>
    <name evidence="3" type="ORF">IE37_01782</name>
</gene>
<dbReference type="AlphaFoldDB" id="A0A315Y0M2"/>
<sequence>MARSEKKSFVLYYDLEQHVQLLSDEQLGRLLRAVFAYEIRGEIPNFNDDLLSLCFSFIKVQLDIDKEKYRERCEKNTENGKKGGRPPKIQNSDETETEDNNSYNHIPIPAYGKDFK</sequence>
<evidence type="ECO:0000259" key="2">
    <source>
        <dbReference type="Pfam" id="PF19808"/>
    </source>
</evidence>
<name>A0A315Y0M2_RUMFL</name>
<evidence type="ECO:0000313" key="4">
    <source>
        <dbReference type="Proteomes" id="UP000245720"/>
    </source>
</evidence>
<dbReference type="OrthoDB" id="9788567at2"/>
<organism evidence="3 4">
    <name type="scientific">Ruminococcus flavefaciens</name>
    <dbReference type="NCBI Taxonomy" id="1265"/>
    <lineage>
        <taxon>Bacteria</taxon>
        <taxon>Bacillati</taxon>
        <taxon>Bacillota</taxon>
        <taxon>Clostridia</taxon>
        <taxon>Eubacteriales</taxon>
        <taxon>Oscillospiraceae</taxon>
        <taxon>Ruminococcus</taxon>
    </lineage>
</organism>
<evidence type="ECO:0000256" key="1">
    <source>
        <dbReference type="SAM" id="MobiDB-lite"/>
    </source>
</evidence>
<dbReference type="EMBL" id="QGDI01000006">
    <property type="protein sequence ID" value="PWJ12697.1"/>
    <property type="molecule type" value="Genomic_DNA"/>
</dbReference>
<dbReference type="InterPro" id="IPR046258">
    <property type="entry name" value="DUF6291"/>
</dbReference>
<dbReference type="Proteomes" id="UP000245720">
    <property type="component" value="Unassembled WGS sequence"/>
</dbReference>